<comment type="caution">
    <text evidence="1">The sequence shown here is derived from an EMBL/GenBank/DDBJ whole genome shotgun (WGS) entry which is preliminary data.</text>
</comment>
<reference evidence="3 4" key="1">
    <citation type="journal article" date="2019" name="Extremophiles">
        <title>Biogeography of thermophiles and predominance of Thermus scotoductus in domestic water heaters.</title>
        <authorList>
            <person name="Wilpiszeski R.L."/>
            <person name="Zhang Z."/>
            <person name="House C.H."/>
        </authorList>
    </citation>
    <scope>NUCLEOTIDE SEQUENCE [LARGE SCALE GENOMIC DNA]</scope>
    <source>
        <strain evidence="2 3">10_S10</strain>
        <strain evidence="1 4">38_S38</strain>
    </source>
</reference>
<organism evidence="1 4">
    <name type="scientific">Thermus scotoductus</name>
    <dbReference type="NCBI Taxonomy" id="37636"/>
    <lineage>
        <taxon>Bacteria</taxon>
        <taxon>Thermotogati</taxon>
        <taxon>Deinococcota</taxon>
        <taxon>Deinococci</taxon>
        <taxon>Thermales</taxon>
        <taxon>Thermaceae</taxon>
        <taxon>Thermus</taxon>
    </lineage>
</organism>
<sequence>MPDEERPPLGVALRLLAGKVVSFFVAPRTGKLENGPAIKVGFSVGLRQNRGGTQNCGEDSCRQEHALCFLNRHVLLQNQFTGWAFGSAFRRRIITTG</sequence>
<dbReference type="Proteomes" id="UP000288073">
    <property type="component" value="Unassembled WGS sequence"/>
</dbReference>
<name>A0A430QVD9_THESC</name>
<evidence type="ECO:0000313" key="4">
    <source>
        <dbReference type="Proteomes" id="UP000288082"/>
    </source>
</evidence>
<gene>
    <name evidence="2" type="ORF">CSW23_00040</name>
    <name evidence="1" type="ORF">CSW50_14090</name>
</gene>
<dbReference type="EMBL" id="PELM01000485">
    <property type="protein sequence ID" value="RTG98922.1"/>
    <property type="molecule type" value="Genomic_DNA"/>
</dbReference>
<evidence type="ECO:0000313" key="2">
    <source>
        <dbReference type="EMBL" id="RTI21033.1"/>
    </source>
</evidence>
<dbReference type="EMBL" id="PEMN01000001">
    <property type="protein sequence ID" value="RTI21033.1"/>
    <property type="molecule type" value="Genomic_DNA"/>
</dbReference>
<dbReference type="Proteomes" id="UP000288082">
    <property type="component" value="Unassembled WGS sequence"/>
</dbReference>
<evidence type="ECO:0000313" key="3">
    <source>
        <dbReference type="Proteomes" id="UP000288073"/>
    </source>
</evidence>
<evidence type="ECO:0000313" key="1">
    <source>
        <dbReference type="EMBL" id="RTG98922.1"/>
    </source>
</evidence>
<accession>A0A430QVD9</accession>
<dbReference type="AlphaFoldDB" id="A0A430QVD9"/>
<protein>
    <submittedName>
        <fullName evidence="1">Uncharacterized protein</fullName>
    </submittedName>
</protein>
<proteinExistence type="predicted"/>